<dbReference type="NCBIfam" id="NF033724">
    <property type="entry name" value="P13_porin"/>
    <property type="match status" value="1"/>
</dbReference>
<dbReference type="RefSeq" id="WP_025408829.1">
    <property type="nucleotide sequence ID" value="NZ_CP005760.1"/>
</dbReference>
<keyword evidence="1" id="KW-1133">Transmembrane helix</keyword>
<gene>
    <name evidence="2" type="ORF">BCO_0111401</name>
</gene>
<sequence>MKQVLILMLFLFGIVVSFAKSYDQMSSDVVITGVGLDRNMLLYKVNEKPVLAPFLLNLFIGFGIGSFVQGDVTGGLLVLGSELLGVGLISSGFYSSHSSYTSYLGISLVSLGVITLFATRIAELIMPFTYALNYNQKLKEKLAISLGGLKPQFDINFNENDALSFELALTKKY</sequence>
<feature type="transmembrane region" description="Helical" evidence="1">
    <location>
        <begin position="75"/>
        <end position="94"/>
    </location>
</feature>
<dbReference type="EMBL" id="CP005760">
    <property type="protein sequence ID" value="AHH11606.1"/>
    <property type="molecule type" value="Genomic_DNA"/>
</dbReference>
<feature type="transmembrane region" description="Helical" evidence="1">
    <location>
        <begin position="50"/>
        <end position="68"/>
    </location>
</feature>
<name>W5T2Q4_9SPIR</name>
<geneLocation type="plasmid" evidence="2">
    <name>unnamed</name>
</geneLocation>
<evidence type="ECO:0000313" key="2">
    <source>
        <dbReference type="EMBL" id="AHH11606.1"/>
    </source>
</evidence>
<keyword evidence="2" id="KW-0614">Plasmid</keyword>
<dbReference type="AlphaFoldDB" id="W5T2Q4"/>
<reference evidence="2" key="1">
    <citation type="submission" date="2013-04" db="EMBL/GenBank/DDBJ databases">
        <title>Comparative Genomics of Relapsing Fever Spirochetes.</title>
        <authorList>
            <person name="Schwan T.G."/>
            <person name="Raffel S.J."/>
            <person name="Porcella S.F."/>
            <person name="Martens C.A."/>
            <person name="Bruno D.P."/>
            <person name="Ricklefs S.M."/>
            <person name="Barbian K.B."/>
        </authorList>
    </citation>
    <scope>NUCLEOTIDE SEQUENCE</scope>
    <source>
        <strain evidence="2">Co53</strain>
        <plasmid evidence="2">unnamed</plasmid>
    </source>
</reference>
<keyword evidence="1" id="KW-0472">Membrane</keyword>
<keyword evidence="1" id="KW-0812">Transmembrane</keyword>
<dbReference type="InterPro" id="IPR008420">
    <property type="entry name" value="Borrelia_P13"/>
</dbReference>
<dbReference type="Pfam" id="PF05628">
    <property type="entry name" value="Borrelia_P13"/>
    <property type="match status" value="1"/>
</dbReference>
<accession>W5T2Q4</accession>
<organism evidence="2">
    <name type="scientific">Borrelia coriaceae ATCC 43381</name>
    <dbReference type="NCBI Taxonomy" id="1408429"/>
    <lineage>
        <taxon>Bacteria</taxon>
        <taxon>Pseudomonadati</taxon>
        <taxon>Spirochaetota</taxon>
        <taxon>Spirochaetia</taxon>
        <taxon>Spirochaetales</taxon>
        <taxon>Borreliaceae</taxon>
        <taxon>Borrelia</taxon>
    </lineage>
</organism>
<protein>
    <submittedName>
        <fullName evidence="2">Uncharacterized protein</fullName>
    </submittedName>
</protein>
<evidence type="ECO:0000256" key="1">
    <source>
        <dbReference type="SAM" id="Phobius"/>
    </source>
</evidence>
<dbReference type="HOGENOM" id="CLU_120839_0_0_12"/>
<proteinExistence type="predicted"/>